<dbReference type="AlphaFoldDB" id="A0AAD7R615"/>
<evidence type="ECO:0000313" key="2">
    <source>
        <dbReference type="Proteomes" id="UP001221898"/>
    </source>
</evidence>
<reference evidence="1" key="1">
    <citation type="journal article" date="2023" name="Science">
        <title>Genome structures resolve the early diversification of teleost fishes.</title>
        <authorList>
            <person name="Parey E."/>
            <person name="Louis A."/>
            <person name="Montfort J."/>
            <person name="Bouchez O."/>
            <person name="Roques C."/>
            <person name="Iampietro C."/>
            <person name="Lluch J."/>
            <person name="Castinel A."/>
            <person name="Donnadieu C."/>
            <person name="Desvignes T."/>
            <person name="Floi Bucao C."/>
            <person name="Jouanno E."/>
            <person name="Wen M."/>
            <person name="Mejri S."/>
            <person name="Dirks R."/>
            <person name="Jansen H."/>
            <person name="Henkel C."/>
            <person name="Chen W.J."/>
            <person name="Zahm M."/>
            <person name="Cabau C."/>
            <person name="Klopp C."/>
            <person name="Thompson A.W."/>
            <person name="Robinson-Rechavi M."/>
            <person name="Braasch I."/>
            <person name="Lecointre G."/>
            <person name="Bobe J."/>
            <person name="Postlethwait J.H."/>
            <person name="Berthelot C."/>
            <person name="Roest Crollius H."/>
            <person name="Guiguen Y."/>
        </authorList>
    </citation>
    <scope>NUCLEOTIDE SEQUENCE</scope>
    <source>
        <strain evidence="1">NC1722</strain>
    </source>
</reference>
<dbReference type="EMBL" id="JAINUG010000557">
    <property type="protein sequence ID" value="KAJ8366674.1"/>
    <property type="molecule type" value="Genomic_DNA"/>
</dbReference>
<evidence type="ECO:0000313" key="1">
    <source>
        <dbReference type="EMBL" id="KAJ8366674.1"/>
    </source>
</evidence>
<proteinExistence type="predicted"/>
<keyword evidence="2" id="KW-1185">Reference proteome</keyword>
<organism evidence="1 2">
    <name type="scientific">Aldrovandia affinis</name>
    <dbReference type="NCBI Taxonomy" id="143900"/>
    <lineage>
        <taxon>Eukaryota</taxon>
        <taxon>Metazoa</taxon>
        <taxon>Chordata</taxon>
        <taxon>Craniata</taxon>
        <taxon>Vertebrata</taxon>
        <taxon>Euteleostomi</taxon>
        <taxon>Actinopterygii</taxon>
        <taxon>Neopterygii</taxon>
        <taxon>Teleostei</taxon>
        <taxon>Notacanthiformes</taxon>
        <taxon>Halosauridae</taxon>
        <taxon>Aldrovandia</taxon>
    </lineage>
</organism>
<name>A0AAD7R615_9TELE</name>
<comment type="caution">
    <text evidence="1">The sequence shown here is derived from an EMBL/GenBank/DDBJ whole genome shotgun (WGS) entry which is preliminary data.</text>
</comment>
<dbReference type="Proteomes" id="UP001221898">
    <property type="component" value="Unassembled WGS sequence"/>
</dbReference>
<sequence length="74" mass="7794">MLRPSGIASWPARRVPGLAGVGLGLMWSMRRAMPRVQERIAREGRAVGVRRAAESARAEAAVGAARAAGAMKVL</sequence>
<protein>
    <submittedName>
        <fullName evidence="1">Uncharacterized protein</fullName>
    </submittedName>
</protein>
<gene>
    <name evidence="1" type="ORF">AAFF_G00345380</name>
</gene>
<accession>A0AAD7R615</accession>